<keyword evidence="2" id="KW-1185">Reference proteome</keyword>
<dbReference type="Proteomes" id="UP000824469">
    <property type="component" value="Unassembled WGS sequence"/>
</dbReference>
<organism evidence="1 2">
    <name type="scientific">Taxus chinensis</name>
    <name type="common">Chinese yew</name>
    <name type="synonym">Taxus wallichiana var. chinensis</name>
    <dbReference type="NCBI Taxonomy" id="29808"/>
    <lineage>
        <taxon>Eukaryota</taxon>
        <taxon>Viridiplantae</taxon>
        <taxon>Streptophyta</taxon>
        <taxon>Embryophyta</taxon>
        <taxon>Tracheophyta</taxon>
        <taxon>Spermatophyta</taxon>
        <taxon>Pinopsida</taxon>
        <taxon>Pinidae</taxon>
        <taxon>Conifers II</taxon>
        <taxon>Cupressales</taxon>
        <taxon>Taxaceae</taxon>
        <taxon>Taxus</taxon>
    </lineage>
</organism>
<proteinExistence type="predicted"/>
<reference evidence="1 2" key="1">
    <citation type="journal article" date="2021" name="Nat. Plants">
        <title>The Taxus genome provides insights into paclitaxel biosynthesis.</title>
        <authorList>
            <person name="Xiong X."/>
            <person name="Gou J."/>
            <person name="Liao Q."/>
            <person name="Li Y."/>
            <person name="Zhou Q."/>
            <person name="Bi G."/>
            <person name="Li C."/>
            <person name="Du R."/>
            <person name="Wang X."/>
            <person name="Sun T."/>
            <person name="Guo L."/>
            <person name="Liang H."/>
            <person name="Lu P."/>
            <person name="Wu Y."/>
            <person name="Zhang Z."/>
            <person name="Ro D.K."/>
            <person name="Shang Y."/>
            <person name="Huang S."/>
            <person name="Yan J."/>
        </authorList>
    </citation>
    <scope>NUCLEOTIDE SEQUENCE [LARGE SCALE GENOMIC DNA]</scope>
    <source>
        <strain evidence="1">Ta-2019</strain>
    </source>
</reference>
<dbReference type="AlphaFoldDB" id="A0AA38C6X3"/>
<comment type="caution">
    <text evidence="1">The sequence shown here is derived from an EMBL/GenBank/DDBJ whole genome shotgun (WGS) entry which is preliminary data.</text>
</comment>
<sequence length="79" mass="9050">DDESILTYLGAEDSYIHQSLPSEMQTMLNESTIKINIHTQDDPHILKIGQSLDTVEQEAITSFLKNHNHDFSWSYADMP</sequence>
<gene>
    <name evidence="1" type="ORF">KI387_039679</name>
</gene>
<name>A0AA38C6X3_TAXCH</name>
<feature type="non-terminal residue" evidence="1">
    <location>
        <position position="79"/>
    </location>
</feature>
<accession>A0AA38C6X3</accession>
<evidence type="ECO:0000313" key="2">
    <source>
        <dbReference type="Proteomes" id="UP000824469"/>
    </source>
</evidence>
<dbReference type="EMBL" id="JAHRHJ020000011">
    <property type="protein sequence ID" value="KAH9296091.1"/>
    <property type="molecule type" value="Genomic_DNA"/>
</dbReference>
<protein>
    <submittedName>
        <fullName evidence="1">Uncharacterized protein</fullName>
    </submittedName>
</protein>
<feature type="non-terminal residue" evidence="1">
    <location>
        <position position="1"/>
    </location>
</feature>
<evidence type="ECO:0000313" key="1">
    <source>
        <dbReference type="EMBL" id="KAH9296091.1"/>
    </source>
</evidence>